<feature type="non-terminal residue" evidence="1">
    <location>
        <position position="1"/>
    </location>
</feature>
<accession>A0AAN5D3Z1</accession>
<reference evidence="2" key="1">
    <citation type="submission" date="2022-10" db="EMBL/GenBank/DDBJ databases">
        <title>Genome assembly of Pristionchus species.</title>
        <authorList>
            <person name="Yoshida K."/>
            <person name="Sommer R.J."/>
        </authorList>
    </citation>
    <scope>NUCLEOTIDE SEQUENCE [LARGE SCALE GENOMIC DNA]</scope>
    <source>
        <strain evidence="2">RS5460</strain>
    </source>
</reference>
<protein>
    <submittedName>
        <fullName evidence="1">Uncharacterized protein</fullName>
    </submittedName>
</protein>
<proteinExistence type="predicted"/>
<sequence>STVLNHLGAGLSIRQVRAIFEAPTLTLIRDSRWMISQLQSIKDHVIGKEFIPKLEHIIDILERVLELCRPPAAA</sequence>
<dbReference type="Proteomes" id="UP001328107">
    <property type="component" value="Unassembled WGS sequence"/>
</dbReference>
<name>A0AAN5D3Z1_9BILA</name>
<organism evidence="1 2">
    <name type="scientific">Pristionchus mayeri</name>
    <dbReference type="NCBI Taxonomy" id="1317129"/>
    <lineage>
        <taxon>Eukaryota</taxon>
        <taxon>Metazoa</taxon>
        <taxon>Ecdysozoa</taxon>
        <taxon>Nematoda</taxon>
        <taxon>Chromadorea</taxon>
        <taxon>Rhabditida</taxon>
        <taxon>Rhabditina</taxon>
        <taxon>Diplogasteromorpha</taxon>
        <taxon>Diplogasteroidea</taxon>
        <taxon>Neodiplogasteridae</taxon>
        <taxon>Pristionchus</taxon>
    </lineage>
</organism>
<dbReference type="EMBL" id="BTRK01000005">
    <property type="protein sequence ID" value="GMR55252.1"/>
    <property type="molecule type" value="Genomic_DNA"/>
</dbReference>
<evidence type="ECO:0000313" key="1">
    <source>
        <dbReference type="EMBL" id="GMR55252.1"/>
    </source>
</evidence>
<gene>
    <name evidence="1" type="ORF">PMAYCL1PPCAC_25447</name>
</gene>
<dbReference type="AlphaFoldDB" id="A0AAN5D3Z1"/>
<evidence type="ECO:0000313" key="2">
    <source>
        <dbReference type="Proteomes" id="UP001328107"/>
    </source>
</evidence>
<comment type="caution">
    <text evidence="1">The sequence shown here is derived from an EMBL/GenBank/DDBJ whole genome shotgun (WGS) entry which is preliminary data.</text>
</comment>
<keyword evidence="2" id="KW-1185">Reference proteome</keyword>